<dbReference type="SMART" id="SM00855">
    <property type="entry name" value="PGAM"/>
    <property type="match status" value="1"/>
</dbReference>
<evidence type="ECO:0000313" key="1">
    <source>
        <dbReference type="EMBL" id="RCW42326.1"/>
    </source>
</evidence>
<dbReference type="SUPFAM" id="SSF53254">
    <property type="entry name" value="Phosphoglycerate mutase-like"/>
    <property type="match status" value="1"/>
</dbReference>
<accession>A0A368VQT9</accession>
<dbReference type="EMBL" id="QPJD01000017">
    <property type="protein sequence ID" value="RCW42326.1"/>
    <property type="molecule type" value="Genomic_DNA"/>
</dbReference>
<dbReference type="InterPro" id="IPR050275">
    <property type="entry name" value="PGM_Phosphatase"/>
</dbReference>
<dbReference type="InterPro" id="IPR029033">
    <property type="entry name" value="His_PPase_superfam"/>
</dbReference>
<comment type="caution">
    <text evidence="1">The sequence shown here is derived from an EMBL/GenBank/DDBJ whole genome shotgun (WGS) entry which is preliminary data.</text>
</comment>
<keyword evidence="2" id="KW-1185">Reference proteome</keyword>
<dbReference type="Gene3D" id="3.40.50.1240">
    <property type="entry name" value="Phosphoglycerate mutase-like"/>
    <property type="match status" value="1"/>
</dbReference>
<gene>
    <name evidence="1" type="ORF">DFP97_11750</name>
</gene>
<dbReference type="AlphaFoldDB" id="A0A368VQT9"/>
<protein>
    <submittedName>
        <fullName evidence="1">2,3-bisphosphoglycerate-dependent phosphoglycerate mutase</fullName>
    </submittedName>
</protein>
<dbReference type="Pfam" id="PF00300">
    <property type="entry name" value="His_Phos_1"/>
    <property type="match status" value="1"/>
</dbReference>
<organism evidence="1 2">
    <name type="scientific">Paenibacillus prosopidis</name>
    <dbReference type="NCBI Taxonomy" id="630520"/>
    <lineage>
        <taxon>Bacteria</taxon>
        <taxon>Bacillati</taxon>
        <taxon>Bacillota</taxon>
        <taxon>Bacilli</taxon>
        <taxon>Bacillales</taxon>
        <taxon>Paenibacillaceae</taxon>
        <taxon>Paenibacillus</taxon>
    </lineage>
</organism>
<dbReference type="PANTHER" id="PTHR48100:SF59">
    <property type="entry name" value="ADENOSYLCOBALAMIN_ALPHA-RIBAZOLE PHOSPHATASE"/>
    <property type="match status" value="1"/>
</dbReference>
<dbReference type="GO" id="GO:0016791">
    <property type="term" value="F:phosphatase activity"/>
    <property type="evidence" value="ECO:0007669"/>
    <property type="project" value="TreeGrafter"/>
</dbReference>
<dbReference type="GO" id="GO:0005737">
    <property type="term" value="C:cytoplasm"/>
    <property type="evidence" value="ECO:0007669"/>
    <property type="project" value="TreeGrafter"/>
</dbReference>
<dbReference type="OrthoDB" id="2185101at2"/>
<dbReference type="RefSeq" id="WP_114382871.1">
    <property type="nucleotide sequence ID" value="NZ_QPJD01000017.1"/>
</dbReference>
<reference evidence="1 2" key="1">
    <citation type="submission" date="2018-07" db="EMBL/GenBank/DDBJ databases">
        <title>Genomic Encyclopedia of Type Strains, Phase III (KMG-III): the genomes of soil and plant-associated and newly described type strains.</title>
        <authorList>
            <person name="Whitman W."/>
        </authorList>
    </citation>
    <scope>NUCLEOTIDE SEQUENCE [LARGE SCALE GENOMIC DNA]</scope>
    <source>
        <strain evidence="1 2">CECT 7506</strain>
    </source>
</reference>
<dbReference type="CDD" id="cd07067">
    <property type="entry name" value="HP_PGM_like"/>
    <property type="match status" value="1"/>
</dbReference>
<dbReference type="InterPro" id="IPR013078">
    <property type="entry name" value="His_Pase_superF_clade-1"/>
</dbReference>
<dbReference type="Proteomes" id="UP000252415">
    <property type="component" value="Unassembled WGS sequence"/>
</dbReference>
<proteinExistence type="predicted"/>
<evidence type="ECO:0000313" key="2">
    <source>
        <dbReference type="Proteomes" id="UP000252415"/>
    </source>
</evidence>
<sequence>MNTTVYMVRHAESPFVFGEERTRGLSQKGLADAKEVADILADVKVDCIVSSPYTRAIQTVQYLAEFKNLTIDVYEELIERPIKGLDYKASWDHLLEAIEKSFSDIDFALEGGETTRKAQERAIPVIHKLLNDYYGKTIVIGTHGNIMTIIMNYYNKNYGYHFWNSTSKPDIYKLIFVQDQLKDIERVWENISDG</sequence>
<name>A0A368VQT9_9BACL</name>
<dbReference type="PANTHER" id="PTHR48100">
    <property type="entry name" value="BROAD-SPECIFICITY PHOSPHATASE YOR283W-RELATED"/>
    <property type="match status" value="1"/>
</dbReference>